<dbReference type="InterPro" id="IPR027417">
    <property type="entry name" value="P-loop_NTPase"/>
</dbReference>
<dbReference type="PANTHER" id="PTHR33295:SF8">
    <property type="entry name" value="AAA+ ATPASE DOMAIN-CONTAINING PROTEIN"/>
    <property type="match status" value="1"/>
</dbReference>
<evidence type="ECO:0000259" key="2">
    <source>
        <dbReference type="Pfam" id="PF13635"/>
    </source>
</evidence>
<evidence type="ECO:0008006" key="5">
    <source>
        <dbReference type="Google" id="ProtNLM"/>
    </source>
</evidence>
<name>A0A2M7K8T4_9BACT</name>
<dbReference type="AlphaFoldDB" id="A0A2M7K8T4"/>
<dbReference type="InterPro" id="IPR025420">
    <property type="entry name" value="DUF4143"/>
</dbReference>
<dbReference type="SUPFAM" id="SSF52540">
    <property type="entry name" value="P-loop containing nucleoside triphosphate hydrolases"/>
    <property type="match status" value="1"/>
</dbReference>
<dbReference type="PANTHER" id="PTHR33295">
    <property type="entry name" value="ATPASE"/>
    <property type="match status" value="1"/>
</dbReference>
<gene>
    <name evidence="3" type="ORF">COZ58_03605</name>
</gene>
<dbReference type="Gene3D" id="3.40.50.300">
    <property type="entry name" value="P-loop containing nucleotide triphosphate hydrolases"/>
    <property type="match status" value="1"/>
</dbReference>
<proteinExistence type="predicted"/>
<protein>
    <recommendedName>
        <fullName evidence="5">ATP-binding protein</fullName>
    </recommendedName>
</protein>
<feature type="domain" description="AAA" evidence="1">
    <location>
        <begin position="51"/>
        <end position="188"/>
    </location>
</feature>
<sequence>MINKELLKEIIVSNEEFILNQVKGIIKREGIIFPDFSASLDVSENKRLPLHKVIILYGVRRSGKTYILYDLFKKYKDRALYLDFEDERLADFEIKDFEKLKEVFLELKPRLTGANRSEVKEKEMIFLFDEIQNIKGWERFCRRITERENIKVLVSGSSSRMMPLEIHTSLRGRAWSIEVTPFSFREYLLFKGMDIQNKNIIYGSKKALVKKHFSEYLKWGGFPEVSLLKSDFEKRKVIKEYLEAMFFKDLVERFNISNIPLLKMLTERLFSSFSSKFSLNAFYKQYKEKLPFSKDTLFSYYYYFLESMLIFETRKFAESSYKRLRNPAKVYLIDTGICKKVTSADRGRILENIVFCQLRRKGEEIFYFEEKKECDFIIKDEQSKLFPGQVTWELKEENKEREIKGLVEACQKLNVKEGVLFTYDEEGNEIAEGINIKITPVWKWLLRPSH</sequence>
<dbReference type="Pfam" id="PF13173">
    <property type="entry name" value="AAA_14"/>
    <property type="match status" value="1"/>
</dbReference>
<evidence type="ECO:0000313" key="4">
    <source>
        <dbReference type="Proteomes" id="UP000231493"/>
    </source>
</evidence>
<accession>A0A2M7K8T4</accession>
<dbReference type="InterPro" id="IPR041682">
    <property type="entry name" value="AAA_14"/>
</dbReference>
<organism evidence="3 4">
    <name type="scientific">Candidatus Infernicultor aquiphilus</name>
    <dbReference type="NCBI Taxonomy" id="1805029"/>
    <lineage>
        <taxon>Bacteria</taxon>
        <taxon>Pseudomonadati</taxon>
        <taxon>Atribacterota</taxon>
        <taxon>Candidatus Phoenicimicrobiia</taxon>
        <taxon>Candidatus Pheonicimicrobiales</taxon>
        <taxon>Candidatus Phoenicimicrobiaceae</taxon>
        <taxon>Candidatus Infernicultor</taxon>
    </lineage>
</organism>
<reference evidence="4" key="1">
    <citation type="submission" date="2017-09" db="EMBL/GenBank/DDBJ databases">
        <title>Depth-based differentiation of microbial function through sediment-hosted aquifers and enrichment of novel symbionts in the deep terrestrial subsurface.</title>
        <authorList>
            <person name="Probst A.J."/>
            <person name="Ladd B."/>
            <person name="Jarett J.K."/>
            <person name="Geller-Mcgrath D.E."/>
            <person name="Sieber C.M."/>
            <person name="Emerson J.B."/>
            <person name="Anantharaman K."/>
            <person name="Thomas B.C."/>
            <person name="Malmstrom R."/>
            <person name="Stieglmeier M."/>
            <person name="Klingl A."/>
            <person name="Woyke T."/>
            <person name="Ryan C.M."/>
            <person name="Banfield J.F."/>
        </authorList>
    </citation>
    <scope>NUCLEOTIDE SEQUENCE [LARGE SCALE GENOMIC DNA]</scope>
</reference>
<comment type="caution">
    <text evidence="3">The sequence shown here is derived from an EMBL/GenBank/DDBJ whole genome shotgun (WGS) entry which is preliminary data.</text>
</comment>
<dbReference type="Proteomes" id="UP000231493">
    <property type="component" value="Unassembled WGS sequence"/>
</dbReference>
<dbReference type="Pfam" id="PF13635">
    <property type="entry name" value="DUF4143"/>
    <property type="match status" value="1"/>
</dbReference>
<evidence type="ECO:0000259" key="1">
    <source>
        <dbReference type="Pfam" id="PF13173"/>
    </source>
</evidence>
<feature type="domain" description="DUF4143" evidence="2">
    <location>
        <begin position="248"/>
        <end position="390"/>
    </location>
</feature>
<evidence type="ECO:0000313" key="3">
    <source>
        <dbReference type="EMBL" id="PIX34539.1"/>
    </source>
</evidence>
<dbReference type="EMBL" id="PFIP01000063">
    <property type="protein sequence ID" value="PIX34539.1"/>
    <property type="molecule type" value="Genomic_DNA"/>
</dbReference>